<feature type="compositionally biased region" description="Low complexity" evidence="2">
    <location>
        <begin position="64"/>
        <end position="74"/>
    </location>
</feature>
<gene>
    <name evidence="4" type="ORF">E5676_scaffold1371G00620</name>
    <name evidence="3" type="ORF">E6C27_scaffold578G00760</name>
</gene>
<dbReference type="AlphaFoldDB" id="A0A5D3BNP7"/>
<feature type="coiled-coil region" evidence="1">
    <location>
        <begin position="18"/>
        <end position="45"/>
    </location>
</feature>
<evidence type="ECO:0000256" key="2">
    <source>
        <dbReference type="SAM" id="MobiDB-lite"/>
    </source>
</evidence>
<keyword evidence="1" id="KW-0175">Coiled coil</keyword>
<evidence type="ECO:0000313" key="3">
    <source>
        <dbReference type="EMBL" id="KAA0052094.1"/>
    </source>
</evidence>
<feature type="compositionally biased region" description="Polar residues" evidence="2">
    <location>
        <begin position="80"/>
        <end position="91"/>
    </location>
</feature>
<evidence type="ECO:0000313" key="5">
    <source>
        <dbReference type="Proteomes" id="UP000321393"/>
    </source>
</evidence>
<dbReference type="Proteomes" id="UP000321393">
    <property type="component" value="Unassembled WGS sequence"/>
</dbReference>
<dbReference type="EMBL" id="SSTD01016690">
    <property type="protein sequence ID" value="TYK00708.1"/>
    <property type="molecule type" value="Genomic_DNA"/>
</dbReference>
<dbReference type="EMBL" id="SSTE01011117">
    <property type="protein sequence ID" value="KAA0052094.1"/>
    <property type="molecule type" value="Genomic_DNA"/>
</dbReference>
<organism evidence="4 6">
    <name type="scientific">Cucumis melo var. makuwa</name>
    <name type="common">Oriental melon</name>
    <dbReference type="NCBI Taxonomy" id="1194695"/>
    <lineage>
        <taxon>Eukaryota</taxon>
        <taxon>Viridiplantae</taxon>
        <taxon>Streptophyta</taxon>
        <taxon>Embryophyta</taxon>
        <taxon>Tracheophyta</taxon>
        <taxon>Spermatophyta</taxon>
        <taxon>Magnoliopsida</taxon>
        <taxon>eudicotyledons</taxon>
        <taxon>Gunneridae</taxon>
        <taxon>Pentapetalae</taxon>
        <taxon>rosids</taxon>
        <taxon>fabids</taxon>
        <taxon>Cucurbitales</taxon>
        <taxon>Cucurbitaceae</taxon>
        <taxon>Benincaseae</taxon>
        <taxon>Cucumis</taxon>
    </lineage>
</organism>
<dbReference type="Proteomes" id="UP000321947">
    <property type="component" value="Unassembled WGS sequence"/>
</dbReference>
<evidence type="ECO:0000313" key="4">
    <source>
        <dbReference type="EMBL" id="TYK00708.1"/>
    </source>
</evidence>
<evidence type="ECO:0000313" key="6">
    <source>
        <dbReference type="Proteomes" id="UP000321947"/>
    </source>
</evidence>
<feature type="region of interest" description="Disordered" evidence="2">
    <location>
        <begin position="64"/>
        <end position="91"/>
    </location>
</feature>
<sequence length="122" mass="13714">METFDQEIVGTRVELHKLPATEENLALLAKSIERLEVQVEMQQQLLMMYVEGVMKGRPITLGGSSNKGKSIKSNVEGGETSMNEIKSGGSNYSNQSRFKKVEMSVFSGIDWDSWLLRADCYF</sequence>
<accession>A0A5D3BNP7</accession>
<proteinExistence type="predicted"/>
<evidence type="ECO:0000256" key="1">
    <source>
        <dbReference type="SAM" id="Coils"/>
    </source>
</evidence>
<protein>
    <submittedName>
        <fullName evidence="4">Transposon Tf2-1 polyprotein isoform X1</fullName>
    </submittedName>
</protein>
<reference evidence="5 6" key="1">
    <citation type="submission" date="2019-08" db="EMBL/GenBank/DDBJ databases">
        <title>Draft genome sequences of two oriental melons (Cucumis melo L. var makuwa).</title>
        <authorList>
            <person name="Kwon S.-Y."/>
        </authorList>
    </citation>
    <scope>NUCLEOTIDE SEQUENCE [LARGE SCALE GENOMIC DNA]</scope>
    <source>
        <strain evidence="6">cv. Chang Bougi</strain>
        <strain evidence="5">cv. SW 3</strain>
        <tissue evidence="4">Leaf</tissue>
    </source>
</reference>
<name>A0A5D3BNP7_CUCMM</name>
<comment type="caution">
    <text evidence="4">The sequence shown here is derived from an EMBL/GenBank/DDBJ whole genome shotgun (WGS) entry which is preliminary data.</text>
</comment>